<dbReference type="InterPro" id="IPR036291">
    <property type="entry name" value="NAD(P)-bd_dom_sf"/>
</dbReference>
<name>A0AA41Q862_9ACTN</name>
<dbReference type="Pfam" id="PF02423">
    <property type="entry name" value="OCD_Mu_crystall"/>
    <property type="match status" value="1"/>
</dbReference>
<dbReference type="InterPro" id="IPR003462">
    <property type="entry name" value="ODC_Mu_crystall"/>
</dbReference>
<comment type="caution">
    <text evidence="1">The sequence shown here is derived from an EMBL/GenBank/DDBJ whole genome shotgun (WGS) entry which is preliminary data.</text>
</comment>
<keyword evidence="2" id="KW-1185">Reference proteome</keyword>
<dbReference type="PANTHER" id="PTHR13812:SF19">
    <property type="entry name" value="KETIMINE REDUCTASE MU-CRYSTALLIN"/>
    <property type="match status" value="1"/>
</dbReference>
<dbReference type="GO" id="GO:0005737">
    <property type="term" value="C:cytoplasm"/>
    <property type="evidence" value="ECO:0007669"/>
    <property type="project" value="TreeGrafter"/>
</dbReference>
<reference evidence="1" key="1">
    <citation type="submission" date="2022-01" db="EMBL/GenBank/DDBJ databases">
        <title>Genome-Based Taxonomic Classification of the Phylum Actinobacteria.</title>
        <authorList>
            <person name="Gao Y."/>
        </authorList>
    </citation>
    <scope>NUCLEOTIDE SEQUENCE</scope>
    <source>
        <strain evidence="1">KLBMP 8922</strain>
    </source>
</reference>
<dbReference type="InterPro" id="IPR023401">
    <property type="entry name" value="ODC_N"/>
</dbReference>
<dbReference type="PANTHER" id="PTHR13812">
    <property type="entry name" value="KETIMINE REDUCTASE MU-CRYSTALLIN"/>
    <property type="match status" value="1"/>
</dbReference>
<proteinExistence type="predicted"/>
<evidence type="ECO:0000313" key="2">
    <source>
        <dbReference type="Proteomes" id="UP001165378"/>
    </source>
</evidence>
<dbReference type="EMBL" id="JAKFHA010000048">
    <property type="protein sequence ID" value="MCF2533388.1"/>
    <property type="molecule type" value="Genomic_DNA"/>
</dbReference>
<dbReference type="SUPFAM" id="SSF51735">
    <property type="entry name" value="NAD(P)-binding Rossmann-fold domains"/>
    <property type="match status" value="1"/>
</dbReference>
<dbReference type="RefSeq" id="WP_235058163.1">
    <property type="nucleotide sequence ID" value="NZ_JAKFHA010000048.1"/>
</dbReference>
<evidence type="ECO:0008006" key="3">
    <source>
        <dbReference type="Google" id="ProtNLM"/>
    </source>
</evidence>
<dbReference type="Gene3D" id="3.40.50.720">
    <property type="entry name" value="NAD(P)-binding Rossmann-like Domain"/>
    <property type="match status" value="1"/>
</dbReference>
<evidence type="ECO:0000313" key="1">
    <source>
        <dbReference type="EMBL" id="MCF2533388.1"/>
    </source>
</evidence>
<organism evidence="1 2">
    <name type="scientific">Yinghuangia soli</name>
    <dbReference type="NCBI Taxonomy" id="2908204"/>
    <lineage>
        <taxon>Bacteria</taxon>
        <taxon>Bacillati</taxon>
        <taxon>Actinomycetota</taxon>
        <taxon>Actinomycetes</taxon>
        <taxon>Kitasatosporales</taxon>
        <taxon>Streptomycetaceae</taxon>
        <taxon>Yinghuangia</taxon>
    </lineage>
</organism>
<sequence>MTELPSPAETSAANGGLPVPTVVSQAEVEALVTADVALHVTREALVAQAAGQVSQPDPWHLEIPDRQGEVHIKGAHIHGAAHYAAKLATGFYGNKDQGLPTGSGLSIIADAATGFPVVIALDNGYLTDIRTGAAGAAAADALAREDVGTAAVIGTGVQGVRQMAALLQVRKPSRLLVYGLDRGRAEEFAARMRLLHDWTVEVAGSAEEAVRQADVVVTATPSREALVHGAWLKPGAHVTAVGADMEGKRELALSVLERADVVAADDVAQCLRVGELQYAAAAGIAASLPLVALGDVIAGRTAGRTSAEQITVADLTGIGAEDAAVGSALADALAARRT</sequence>
<dbReference type="Proteomes" id="UP001165378">
    <property type="component" value="Unassembled WGS sequence"/>
</dbReference>
<accession>A0AA41Q862</accession>
<protein>
    <recommendedName>
        <fullName evidence="3">Ornithine cyclodeaminase</fullName>
    </recommendedName>
</protein>
<dbReference type="PIRSF" id="PIRSF001439">
    <property type="entry name" value="CryM"/>
    <property type="match status" value="1"/>
</dbReference>
<dbReference type="AlphaFoldDB" id="A0AA41Q862"/>
<dbReference type="Gene3D" id="3.30.1780.10">
    <property type="entry name" value="ornithine cyclodeaminase, domain 1"/>
    <property type="match status" value="1"/>
</dbReference>
<gene>
    <name evidence="1" type="ORF">LZ495_40075</name>
</gene>